<dbReference type="Proteomes" id="UP000627538">
    <property type="component" value="Unassembled WGS sequence"/>
</dbReference>
<evidence type="ECO:0000313" key="3">
    <source>
        <dbReference type="Proteomes" id="UP000627538"/>
    </source>
</evidence>
<name>A0A8I0GAP9_9ACTO</name>
<gene>
    <name evidence="2" type="ORF">H8R10_00235</name>
</gene>
<comment type="caution">
    <text evidence="2">The sequence shown here is derived from an EMBL/GenBank/DDBJ whole genome shotgun (WGS) entry which is preliminary data.</text>
</comment>
<feature type="region of interest" description="Disordered" evidence="1">
    <location>
        <begin position="65"/>
        <end position="92"/>
    </location>
</feature>
<dbReference type="EMBL" id="JACRUO010000001">
    <property type="protein sequence ID" value="MBD3688675.1"/>
    <property type="molecule type" value="Genomic_DNA"/>
</dbReference>
<proteinExistence type="predicted"/>
<evidence type="ECO:0000313" key="2">
    <source>
        <dbReference type="EMBL" id="MBD3688675.1"/>
    </source>
</evidence>
<accession>A0A8I0GAP9</accession>
<evidence type="ECO:0000256" key="1">
    <source>
        <dbReference type="SAM" id="MobiDB-lite"/>
    </source>
</evidence>
<dbReference type="RefSeq" id="WP_191070787.1">
    <property type="nucleotide sequence ID" value="NZ_CP060506.1"/>
</dbReference>
<reference evidence="2 3" key="1">
    <citation type="submission" date="2020-08" db="EMBL/GenBank/DDBJ databases">
        <title>Winkia gen. nov., sp. nov., isolated from faeces of the Anser albifrons in China.</title>
        <authorList>
            <person name="Liu Q."/>
        </authorList>
    </citation>
    <scope>NUCLEOTIDE SEQUENCE [LARGE SCALE GENOMIC DNA]</scope>
    <source>
        <strain evidence="2 3">C62</strain>
    </source>
</reference>
<organism evidence="2 3">
    <name type="scientific">Nanchangia anserum</name>
    <dbReference type="NCBI Taxonomy" id="2692125"/>
    <lineage>
        <taxon>Bacteria</taxon>
        <taxon>Bacillati</taxon>
        <taxon>Actinomycetota</taxon>
        <taxon>Actinomycetes</taxon>
        <taxon>Actinomycetales</taxon>
        <taxon>Actinomycetaceae</taxon>
        <taxon>Nanchangia</taxon>
    </lineage>
</organism>
<sequence>MAKDPRAALDHLIAVLEKHYAAATTSKDPDADDVVDSETALQDAFFAYDQALFKAVGVELPFDIVDDEDDEDDDGVFDDDDYEFGDDEDDDY</sequence>
<protein>
    <submittedName>
        <fullName evidence="2">DNA primase</fullName>
    </submittedName>
</protein>
<dbReference type="AlphaFoldDB" id="A0A8I0GAP9"/>
<keyword evidence="3" id="KW-1185">Reference proteome</keyword>